<accession>A0A1B6JHS2</accession>
<feature type="region of interest" description="Disordered" evidence="1">
    <location>
        <begin position="88"/>
        <end position="111"/>
    </location>
</feature>
<feature type="non-terminal residue" evidence="3">
    <location>
        <position position="1"/>
    </location>
</feature>
<sequence length="111" mass="12498">LYSPIEPLPRDAVCGIQFSKLPPLKLCITRYRPPSRTLTTPSAGRPPLVRHNKTLFQKADAQSPSRLQEASNLYPNYQRIHLGASRHNIHPVYSSKRSSSINTAGRTTRSY</sequence>
<evidence type="ECO:0000256" key="1">
    <source>
        <dbReference type="SAM" id="MobiDB-lite"/>
    </source>
</evidence>
<name>A0A1B6JHS2_9HEMI</name>
<evidence type="ECO:0000313" key="3">
    <source>
        <dbReference type="EMBL" id="JAS98846.1"/>
    </source>
</evidence>
<organism evidence="3">
    <name type="scientific">Homalodisca liturata</name>
    <dbReference type="NCBI Taxonomy" id="320908"/>
    <lineage>
        <taxon>Eukaryota</taxon>
        <taxon>Metazoa</taxon>
        <taxon>Ecdysozoa</taxon>
        <taxon>Arthropoda</taxon>
        <taxon>Hexapoda</taxon>
        <taxon>Insecta</taxon>
        <taxon>Pterygota</taxon>
        <taxon>Neoptera</taxon>
        <taxon>Paraneoptera</taxon>
        <taxon>Hemiptera</taxon>
        <taxon>Auchenorrhyncha</taxon>
        <taxon>Membracoidea</taxon>
        <taxon>Cicadellidae</taxon>
        <taxon>Cicadellinae</taxon>
        <taxon>Proconiini</taxon>
        <taxon>Homalodisca</taxon>
    </lineage>
</organism>
<reference evidence="3" key="1">
    <citation type="submission" date="2015-11" db="EMBL/GenBank/DDBJ databases">
        <title>De novo transcriptome assembly of four potential Pierce s Disease insect vectors from Arizona vineyards.</title>
        <authorList>
            <person name="Tassone E.E."/>
        </authorList>
    </citation>
    <scope>NUCLEOTIDE SEQUENCE</scope>
</reference>
<dbReference type="EMBL" id="GECU01008860">
    <property type="protein sequence ID" value="JAS98846.1"/>
    <property type="molecule type" value="Transcribed_RNA"/>
</dbReference>
<proteinExistence type="predicted"/>
<gene>
    <name evidence="3" type="ORF">g.11327</name>
    <name evidence="2" type="ORF">g.11329</name>
</gene>
<dbReference type="AlphaFoldDB" id="A0A1B6JHS2"/>
<evidence type="ECO:0000313" key="2">
    <source>
        <dbReference type="EMBL" id="JAS97329.1"/>
    </source>
</evidence>
<protein>
    <submittedName>
        <fullName evidence="3">Uncharacterized protein</fullName>
    </submittedName>
</protein>
<feature type="compositionally biased region" description="Polar residues" evidence="1">
    <location>
        <begin position="95"/>
        <end position="111"/>
    </location>
</feature>
<dbReference type="EMBL" id="GECU01010377">
    <property type="protein sequence ID" value="JAS97329.1"/>
    <property type="molecule type" value="Transcribed_RNA"/>
</dbReference>